<dbReference type="AlphaFoldDB" id="A0AAW9SRE3"/>
<gene>
    <name evidence="2" type="ORF">ABFB10_19725</name>
</gene>
<dbReference type="EMBL" id="JBDNCH010000002">
    <property type="protein sequence ID" value="MEN9062881.1"/>
    <property type="molecule type" value="Genomic_DNA"/>
</dbReference>
<name>A0AAW9SRE3_9RHOB</name>
<keyword evidence="1" id="KW-0175">Coiled coil</keyword>
<organism evidence="2 3">
    <name type="scientific">Ponticoccus litoralis</name>
    <dbReference type="NCBI Taxonomy" id="422297"/>
    <lineage>
        <taxon>Bacteria</taxon>
        <taxon>Pseudomonadati</taxon>
        <taxon>Pseudomonadota</taxon>
        <taxon>Alphaproteobacteria</taxon>
        <taxon>Rhodobacterales</taxon>
        <taxon>Roseobacteraceae</taxon>
        <taxon>Ponticoccus</taxon>
    </lineage>
</organism>
<proteinExistence type="predicted"/>
<dbReference type="RefSeq" id="WP_347167810.1">
    <property type="nucleotide sequence ID" value="NZ_JBDNCH010000002.1"/>
</dbReference>
<evidence type="ECO:0000313" key="2">
    <source>
        <dbReference type="EMBL" id="MEN9062881.1"/>
    </source>
</evidence>
<evidence type="ECO:0000256" key="1">
    <source>
        <dbReference type="SAM" id="Coils"/>
    </source>
</evidence>
<evidence type="ECO:0000313" key="3">
    <source>
        <dbReference type="Proteomes" id="UP001428774"/>
    </source>
</evidence>
<accession>A0AAW9SRE3</accession>
<reference evidence="2 3" key="1">
    <citation type="submission" date="2024-05" db="EMBL/GenBank/DDBJ databases">
        <title>Genome sequence of Ponticoccus litoralis KCCM 90028.</title>
        <authorList>
            <person name="Kim J.M."/>
            <person name="Lee J.K."/>
            <person name="Choi B.J."/>
            <person name="Bayburt H."/>
            <person name="Baek J.H."/>
            <person name="Jeon C.O."/>
        </authorList>
    </citation>
    <scope>NUCLEOTIDE SEQUENCE [LARGE SCALE GENOMIC DNA]</scope>
    <source>
        <strain evidence="2 3">KCCM 90028</strain>
    </source>
</reference>
<keyword evidence="3" id="KW-1185">Reference proteome</keyword>
<comment type="caution">
    <text evidence="2">The sequence shown here is derived from an EMBL/GenBank/DDBJ whole genome shotgun (WGS) entry which is preliminary data.</text>
</comment>
<feature type="coiled-coil region" evidence="1">
    <location>
        <begin position="37"/>
        <end position="112"/>
    </location>
</feature>
<protein>
    <submittedName>
        <fullName evidence="2">Uncharacterized protein</fullName>
    </submittedName>
</protein>
<sequence>MTTDTSTEAVNRLASVLAACDKPVTMGAVATDVAVTLRALAAERDALRAKLDEARNQAPMNVMTSKLFADLNILLAQHAEMGARVQMLEAENAALRDALAAQNNVIDGLKAELDDARGVMTDAYEMAADHRAEPDHGNVRGWIEVHLRETLSKEGRADG</sequence>
<dbReference type="Proteomes" id="UP001428774">
    <property type="component" value="Unassembled WGS sequence"/>
</dbReference>